<evidence type="ECO:0000256" key="3">
    <source>
        <dbReference type="ARBA" id="ARBA00022679"/>
    </source>
</evidence>
<keyword evidence="2" id="KW-0489">Methyltransferase</keyword>
<accession>A4S3C6</accession>
<dbReference type="STRING" id="436017.A4S3C6"/>
<dbReference type="PANTHER" id="PTHR13563:SF13">
    <property type="entry name" value="TRNA METHYLTRANSFERASE 10 HOMOLOG A"/>
    <property type="match status" value="1"/>
</dbReference>
<dbReference type="GO" id="GO:0005634">
    <property type="term" value="C:nucleus"/>
    <property type="evidence" value="ECO:0007669"/>
    <property type="project" value="TreeGrafter"/>
</dbReference>
<dbReference type="OrthoDB" id="278300at2759"/>
<dbReference type="EMBL" id="CP000590">
    <property type="protein sequence ID" value="ABO98364.1"/>
    <property type="molecule type" value="Genomic_DNA"/>
</dbReference>
<reference evidence="8 9" key="1">
    <citation type="journal article" date="2007" name="Proc. Natl. Acad. Sci. U.S.A.">
        <title>The tiny eukaryote Ostreococcus provides genomic insights into the paradox of plankton speciation.</title>
        <authorList>
            <person name="Palenik B."/>
            <person name="Grimwood J."/>
            <person name="Aerts A."/>
            <person name="Rouze P."/>
            <person name="Salamov A."/>
            <person name="Putnam N."/>
            <person name="Dupont C."/>
            <person name="Jorgensen R."/>
            <person name="Derelle E."/>
            <person name="Rombauts S."/>
            <person name="Zhou K."/>
            <person name="Otillar R."/>
            <person name="Merchant S.S."/>
            <person name="Podell S."/>
            <person name="Gaasterland T."/>
            <person name="Napoli C."/>
            <person name="Gendler K."/>
            <person name="Manuell A."/>
            <person name="Tai V."/>
            <person name="Vallon O."/>
            <person name="Piganeau G."/>
            <person name="Jancek S."/>
            <person name="Heijde M."/>
            <person name="Jabbari K."/>
            <person name="Bowler C."/>
            <person name="Lohr M."/>
            <person name="Robbens S."/>
            <person name="Werner G."/>
            <person name="Dubchak I."/>
            <person name="Pazour G.J."/>
            <person name="Ren Q."/>
            <person name="Paulsen I."/>
            <person name="Delwiche C."/>
            <person name="Schmutz J."/>
            <person name="Rokhsar D."/>
            <person name="Van de Peer Y."/>
            <person name="Moreau H."/>
            <person name="Grigoriev I.V."/>
        </authorList>
    </citation>
    <scope>NUCLEOTIDE SEQUENCE [LARGE SCALE GENOMIC DNA]</scope>
    <source>
        <strain evidence="8 9">CCE9901</strain>
    </source>
</reference>
<dbReference type="Gene3D" id="3.40.1280.30">
    <property type="match status" value="1"/>
</dbReference>
<evidence type="ECO:0000256" key="2">
    <source>
        <dbReference type="ARBA" id="ARBA00022603"/>
    </source>
</evidence>
<gene>
    <name evidence="8" type="ORF">OSTLU_26008</name>
</gene>
<evidence type="ECO:0000259" key="7">
    <source>
        <dbReference type="PROSITE" id="PS51675"/>
    </source>
</evidence>
<dbReference type="GO" id="GO:0002939">
    <property type="term" value="P:tRNA N1-guanine methylation"/>
    <property type="evidence" value="ECO:0007669"/>
    <property type="project" value="TreeGrafter"/>
</dbReference>
<name>A4S3C6_OSTLU</name>
<dbReference type="GeneID" id="5004131"/>
<dbReference type="Proteomes" id="UP000001568">
    <property type="component" value="Chromosome 10"/>
</dbReference>
<feature type="domain" description="SAM-dependent MTase TRM10-type" evidence="7">
    <location>
        <begin position="69"/>
        <end position="265"/>
    </location>
</feature>
<keyword evidence="3" id="KW-0808">Transferase</keyword>
<proteinExistence type="predicted"/>
<protein>
    <recommendedName>
        <fullName evidence="1">tRNA (guanine(9)-N(1))-methyltransferase</fullName>
        <ecNumber evidence="1">2.1.1.221</ecNumber>
    </recommendedName>
</protein>
<dbReference type="RefSeq" id="XP_001420071.1">
    <property type="nucleotide sequence ID" value="XM_001420034.1"/>
</dbReference>
<dbReference type="GO" id="GO:0000049">
    <property type="term" value="F:tRNA binding"/>
    <property type="evidence" value="ECO:0007669"/>
    <property type="project" value="TreeGrafter"/>
</dbReference>
<feature type="compositionally biased region" description="Basic and acidic residues" evidence="6">
    <location>
        <begin position="10"/>
        <end position="19"/>
    </location>
</feature>
<dbReference type="OMA" id="ALQAWFP"/>
<keyword evidence="9" id="KW-1185">Reference proteome</keyword>
<feature type="compositionally biased region" description="Basic and acidic residues" evidence="6">
    <location>
        <begin position="271"/>
        <end position="285"/>
    </location>
</feature>
<dbReference type="AlphaFoldDB" id="A4S3C6"/>
<dbReference type="InterPro" id="IPR038459">
    <property type="entry name" value="MT_TRM10-typ_sf"/>
</dbReference>
<dbReference type="InterPro" id="IPR028564">
    <property type="entry name" value="MT_TRM10-typ"/>
</dbReference>
<evidence type="ECO:0000256" key="1">
    <source>
        <dbReference type="ARBA" id="ARBA00012797"/>
    </source>
</evidence>
<dbReference type="Gramene" id="ABO98364">
    <property type="protein sequence ID" value="ABO98364"/>
    <property type="gene ID" value="OSTLU_26008"/>
</dbReference>
<dbReference type="PROSITE" id="PS51675">
    <property type="entry name" value="SAM_MT_TRM10"/>
    <property type="match status" value="1"/>
</dbReference>
<dbReference type="EC" id="2.1.1.221" evidence="1"/>
<comment type="catalytic activity">
    <reaction evidence="5">
        <text>guanosine(9) in tRNA + S-adenosyl-L-methionine = N(1)-methylguanosine(9) in tRNA + S-adenosyl-L-homocysteine + H(+)</text>
        <dbReference type="Rhea" id="RHEA:43156"/>
        <dbReference type="Rhea" id="RHEA-COMP:10367"/>
        <dbReference type="Rhea" id="RHEA-COMP:10368"/>
        <dbReference type="ChEBI" id="CHEBI:15378"/>
        <dbReference type="ChEBI" id="CHEBI:57856"/>
        <dbReference type="ChEBI" id="CHEBI:59789"/>
        <dbReference type="ChEBI" id="CHEBI:73542"/>
        <dbReference type="ChEBI" id="CHEBI:74269"/>
        <dbReference type="EC" id="2.1.1.221"/>
    </reaction>
</comment>
<evidence type="ECO:0000313" key="8">
    <source>
        <dbReference type="EMBL" id="ABO98364.1"/>
    </source>
</evidence>
<feature type="region of interest" description="Disordered" evidence="6">
    <location>
        <begin position="1"/>
        <end position="26"/>
    </location>
</feature>
<evidence type="ECO:0000256" key="5">
    <source>
        <dbReference type="ARBA" id="ARBA00048434"/>
    </source>
</evidence>
<feature type="compositionally biased region" description="Acidic residues" evidence="6">
    <location>
        <begin position="286"/>
        <end position="306"/>
    </location>
</feature>
<dbReference type="GO" id="GO:0052905">
    <property type="term" value="F:tRNA (guanosine(9)-N1)-methyltransferase activity"/>
    <property type="evidence" value="ECO:0007669"/>
    <property type="project" value="UniProtKB-EC"/>
</dbReference>
<feature type="region of interest" description="Disordered" evidence="6">
    <location>
        <begin position="269"/>
        <end position="315"/>
    </location>
</feature>
<organism evidence="8 9">
    <name type="scientific">Ostreococcus lucimarinus (strain CCE9901)</name>
    <dbReference type="NCBI Taxonomy" id="436017"/>
    <lineage>
        <taxon>Eukaryota</taxon>
        <taxon>Viridiplantae</taxon>
        <taxon>Chlorophyta</taxon>
        <taxon>Mamiellophyceae</taxon>
        <taxon>Mamiellales</taxon>
        <taxon>Bathycoccaceae</taxon>
        <taxon>Ostreococcus</taxon>
    </lineage>
</organism>
<dbReference type="PANTHER" id="PTHR13563">
    <property type="entry name" value="TRNA (GUANINE-9-) METHYLTRANSFERASE"/>
    <property type="match status" value="1"/>
</dbReference>
<dbReference type="eggNOG" id="KOG2967">
    <property type="taxonomic scope" value="Eukaryota"/>
</dbReference>
<sequence length="315" mass="35659">MKKRLKRQRRCDAKLAKRAEAKRRKADVAASTKAAFHSKVNAMSSEARDAFFVERGARIEARRRETAERKERRRAQLSSAYGLTIDCDEDLTTTMERERWGSLMKQLRAAYERNCKTTAPFKMSFTRMSEAFEEQMGRMNAGWENWHVVRLGKTLRETAAESETTAKSLVYLTADSERELREIEAGKTYVIGGFIDRNRHKGLTLRKARELGVEHARLPIGEFLETRGAPVLTVNQTADVLTSFLERGDWGEAIEAVVPARKVVKIANRSNEADAKIKDAERARDEDEDEDEDEDASPTADDDDDAPTSTDGAPR</sequence>
<dbReference type="KEGG" id="olu:OSTLU_26008"/>
<evidence type="ECO:0000313" key="9">
    <source>
        <dbReference type="Proteomes" id="UP000001568"/>
    </source>
</evidence>
<evidence type="ECO:0000256" key="6">
    <source>
        <dbReference type="SAM" id="MobiDB-lite"/>
    </source>
</evidence>
<dbReference type="InterPro" id="IPR007356">
    <property type="entry name" value="tRNA_m1G_MeTrfase_euk"/>
</dbReference>
<keyword evidence="4" id="KW-0949">S-adenosyl-L-methionine</keyword>
<dbReference type="HOGENOM" id="CLU_883937_0_0_1"/>
<dbReference type="CDD" id="cd18089">
    <property type="entry name" value="SPOUT_Trm10-like"/>
    <property type="match status" value="1"/>
</dbReference>
<evidence type="ECO:0000256" key="4">
    <source>
        <dbReference type="ARBA" id="ARBA00022691"/>
    </source>
</evidence>